<dbReference type="AlphaFoldDB" id="A0A087SID5"/>
<dbReference type="KEGG" id="apro:F751_0516"/>
<dbReference type="PANTHER" id="PTHR47445">
    <property type="entry name" value="OS08G0441400 PROTEIN"/>
    <property type="match status" value="1"/>
</dbReference>
<keyword evidence="2" id="KW-0496">Mitochondrion</keyword>
<dbReference type="eggNOG" id="ENOG502R35J">
    <property type="taxonomic scope" value="Eukaryota"/>
</dbReference>
<dbReference type="RefSeq" id="XP_011398385.1">
    <property type="nucleotide sequence ID" value="XM_011400083.1"/>
</dbReference>
<accession>A0A087SID5</accession>
<dbReference type="GeneID" id="23611907"/>
<organism evidence="4 5">
    <name type="scientific">Auxenochlorella protothecoides</name>
    <name type="common">Green microalga</name>
    <name type="synonym">Chlorella protothecoides</name>
    <dbReference type="NCBI Taxonomy" id="3075"/>
    <lineage>
        <taxon>Eukaryota</taxon>
        <taxon>Viridiplantae</taxon>
        <taxon>Chlorophyta</taxon>
        <taxon>core chlorophytes</taxon>
        <taxon>Trebouxiophyceae</taxon>
        <taxon>Chlorellales</taxon>
        <taxon>Chlorellaceae</taxon>
        <taxon>Auxenochlorella</taxon>
    </lineage>
</organism>
<name>A0A087SID5_AUXPR</name>
<evidence type="ECO:0000256" key="3">
    <source>
        <dbReference type="ARBA" id="ARBA00023157"/>
    </source>
</evidence>
<dbReference type="InterPro" id="IPR036549">
    <property type="entry name" value="CX6/COA6-like_sf"/>
</dbReference>
<dbReference type="EMBL" id="KL662119">
    <property type="protein sequence ID" value="KFM25489.1"/>
    <property type="molecule type" value="Genomic_DNA"/>
</dbReference>
<evidence type="ECO:0000256" key="2">
    <source>
        <dbReference type="ARBA" id="ARBA00023128"/>
    </source>
</evidence>
<dbReference type="OrthoDB" id="16284at2759"/>
<keyword evidence="5" id="KW-1185">Reference proteome</keyword>
<gene>
    <name evidence="4" type="ORF">F751_0516</name>
</gene>
<dbReference type="PANTHER" id="PTHR47445:SF1">
    <property type="entry name" value="OS08G0441400 PROTEIN"/>
    <property type="match status" value="1"/>
</dbReference>
<protein>
    <recommendedName>
        <fullName evidence="6">Cytochrome c oxidase assembly factor 6-like protein</fullName>
    </recommendedName>
</protein>
<evidence type="ECO:0000313" key="4">
    <source>
        <dbReference type="EMBL" id="KFM25489.1"/>
    </source>
</evidence>
<evidence type="ECO:0000256" key="1">
    <source>
        <dbReference type="ARBA" id="ARBA00004173"/>
    </source>
</evidence>
<dbReference type="SUPFAM" id="SSF47694">
    <property type="entry name" value="Cytochrome c oxidase subunit h"/>
    <property type="match status" value="1"/>
</dbReference>
<dbReference type="Proteomes" id="UP000028924">
    <property type="component" value="Unassembled WGS sequence"/>
</dbReference>
<evidence type="ECO:0000313" key="5">
    <source>
        <dbReference type="Proteomes" id="UP000028924"/>
    </source>
</evidence>
<dbReference type="Gene3D" id="1.10.10.140">
    <property type="entry name" value="Cytochrome c oxidase, subunit VIb"/>
    <property type="match status" value="1"/>
</dbReference>
<sequence>MSAAADSSVLRAARNKCYQARDKFYSCLEGSGAEFRPGKEAPLACKSVRKEYEASCKASWVKHFDTLHDKRLQLARTLQTNISRSSASSKGSLAGAPQR</sequence>
<evidence type="ECO:0008006" key="6">
    <source>
        <dbReference type="Google" id="ProtNLM"/>
    </source>
</evidence>
<dbReference type="Pfam" id="PF02297">
    <property type="entry name" value="COX6B"/>
    <property type="match status" value="1"/>
</dbReference>
<dbReference type="InterPro" id="IPR048282">
    <property type="entry name" value="COA6_pln"/>
</dbReference>
<dbReference type="InterPro" id="IPR048280">
    <property type="entry name" value="COX6B-like"/>
</dbReference>
<proteinExistence type="predicted"/>
<reference evidence="4 5" key="1">
    <citation type="journal article" date="2014" name="BMC Genomics">
        <title>Oil accumulation mechanisms of the oleaginous microalga Chlorella protothecoides revealed through its genome, transcriptomes, and proteomes.</title>
        <authorList>
            <person name="Gao C."/>
            <person name="Wang Y."/>
            <person name="Shen Y."/>
            <person name="Yan D."/>
            <person name="He X."/>
            <person name="Dai J."/>
            <person name="Wu Q."/>
        </authorList>
    </citation>
    <scope>NUCLEOTIDE SEQUENCE [LARGE SCALE GENOMIC DNA]</scope>
    <source>
        <strain evidence="4 5">0710</strain>
    </source>
</reference>
<comment type="subcellular location">
    <subcellularLocation>
        <location evidence="1">Mitochondrion</location>
    </subcellularLocation>
</comment>
<keyword evidence="3" id="KW-1015">Disulfide bond</keyword>
<dbReference type="GO" id="GO:0005739">
    <property type="term" value="C:mitochondrion"/>
    <property type="evidence" value="ECO:0007669"/>
    <property type="project" value="UniProtKB-SubCell"/>
</dbReference>